<dbReference type="STRING" id="1314785.A0A165EK23"/>
<dbReference type="RefSeq" id="XP_040764956.1">
    <property type="nucleotide sequence ID" value="XM_040911563.1"/>
</dbReference>
<dbReference type="InterPro" id="IPR000210">
    <property type="entry name" value="BTB/POZ_dom"/>
</dbReference>
<dbReference type="Gene3D" id="3.30.710.10">
    <property type="entry name" value="Potassium Channel Kv1.1, Chain A"/>
    <property type="match status" value="2"/>
</dbReference>
<dbReference type="InterPro" id="IPR011333">
    <property type="entry name" value="SKP1/BTB/POZ_sf"/>
</dbReference>
<gene>
    <name evidence="3" type="ORF">LAESUDRAFT_749542</name>
</gene>
<dbReference type="Pfam" id="PF00651">
    <property type="entry name" value="BTB"/>
    <property type="match status" value="2"/>
</dbReference>
<dbReference type="GeneID" id="63828591"/>
<feature type="domain" description="BTB" evidence="2">
    <location>
        <begin position="248"/>
        <end position="323"/>
    </location>
</feature>
<feature type="region of interest" description="Disordered" evidence="1">
    <location>
        <begin position="219"/>
        <end position="239"/>
    </location>
</feature>
<dbReference type="OrthoDB" id="3357985at2759"/>
<reference evidence="3 4" key="1">
    <citation type="journal article" date="2016" name="Mol. Biol. Evol.">
        <title>Comparative Genomics of Early-Diverging Mushroom-Forming Fungi Provides Insights into the Origins of Lignocellulose Decay Capabilities.</title>
        <authorList>
            <person name="Nagy L.G."/>
            <person name="Riley R."/>
            <person name="Tritt A."/>
            <person name="Adam C."/>
            <person name="Daum C."/>
            <person name="Floudas D."/>
            <person name="Sun H."/>
            <person name="Yadav J.S."/>
            <person name="Pangilinan J."/>
            <person name="Larsson K.H."/>
            <person name="Matsuura K."/>
            <person name="Barry K."/>
            <person name="Labutti K."/>
            <person name="Kuo R."/>
            <person name="Ohm R.A."/>
            <person name="Bhattacharya S.S."/>
            <person name="Shirouzu T."/>
            <person name="Yoshinaga Y."/>
            <person name="Martin F.M."/>
            <person name="Grigoriev I.V."/>
            <person name="Hibbett D.S."/>
        </authorList>
    </citation>
    <scope>NUCLEOTIDE SEQUENCE [LARGE SCALE GENOMIC DNA]</scope>
    <source>
        <strain evidence="3 4">93-53</strain>
    </source>
</reference>
<dbReference type="EMBL" id="KV427620">
    <property type="protein sequence ID" value="KZT07216.1"/>
    <property type="molecule type" value="Genomic_DNA"/>
</dbReference>
<keyword evidence="4" id="KW-1185">Reference proteome</keyword>
<proteinExistence type="predicted"/>
<dbReference type="InParanoid" id="A0A165EK23"/>
<accession>A0A165EK23</accession>
<dbReference type="AlphaFoldDB" id="A0A165EK23"/>
<dbReference type="PROSITE" id="PS50097">
    <property type="entry name" value="BTB"/>
    <property type="match status" value="1"/>
</dbReference>
<organism evidence="3 4">
    <name type="scientific">Laetiporus sulphureus 93-53</name>
    <dbReference type="NCBI Taxonomy" id="1314785"/>
    <lineage>
        <taxon>Eukaryota</taxon>
        <taxon>Fungi</taxon>
        <taxon>Dikarya</taxon>
        <taxon>Basidiomycota</taxon>
        <taxon>Agaricomycotina</taxon>
        <taxon>Agaricomycetes</taxon>
        <taxon>Polyporales</taxon>
        <taxon>Laetiporus</taxon>
    </lineage>
</organism>
<dbReference type="Proteomes" id="UP000076871">
    <property type="component" value="Unassembled WGS sequence"/>
</dbReference>
<dbReference type="SMART" id="SM00225">
    <property type="entry name" value="BTB"/>
    <property type="match status" value="2"/>
</dbReference>
<name>A0A165EK23_9APHY</name>
<evidence type="ECO:0000313" key="3">
    <source>
        <dbReference type="EMBL" id="KZT07216.1"/>
    </source>
</evidence>
<protein>
    <recommendedName>
        <fullName evidence="2">BTB domain-containing protein</fullName>
    </recommendedName>
</protein>
<evidence type="ECO:0000259" key="2">
    <source>
        <dbReference type="PROSITE" id="PS50097"/>
    </source>
</evidence>
<evidence type="ECO:0000256" key="1">
    <source>
        <dbReference type="SAM" id="MobiDB-lite"/>
    </source>
</evidence>
<sequence length="500" mass="56074">MEASRSPTSSTAASPFDKADADVIVRTSDMVDFHVFMVILRFASRFFEDMFSLPQPVHPEDHCEQSSRVPIIPVTEDSATLDCLLRLCYPIPDPVIGDAAQMGAALEAAMKYQMEQATNLLKQQFGQITAASPVRAYAVACLFNLEHEARLAARATVSIQCIQYDAEMDKIPAGAFHRLLEYRRIGGPTDDRDFCRPIRANPAIPPSIDELRSFEGWQSHPDRGVSGETAPSPRALLSPSQSVNLPPADMIVLSSDAVQFHVHRTLLTYSSPVFADLIGETTATLQLDATSQDIPTVALEERSDNLSRLLLCCYFSGDPELGDFQVAIDILKSATKYKLARAMQAAKRRVMDHLDMDPVRVYFAASQYGWEEEAQVAARHAIYEREDSYCPEMEEVSAAKYHRLLVYRQKCIDIIRGRWGYLSLSIQPYEWGNRGRISNNQQSFSHFFQGHRIKTPEQPRSTALIAIPVIQRYTGNMDGIITESMTFYDAVQEDIAQIVF</sequence>
<dbReference type="SUPFAM" id="SSF54695">
    <property type="entry name" value="POZ domain"/>
    <property type="match status" value="1"/>
</dbReference>
<evidence type="ECO:0000313" key="4">
    <source>
        <dbReference type="Proteomes" id="UP000076871"/>
    </source>
</evidence>